<gene>
    <name evidence="7" type="ORF">B0I36DRAFT_338396</name>
</gene>
<protein>
    <recommendedName>
        <fullName evidence="6">Glycosyl transferase family 25 domain-containing protein</fullName>
    </recommendedName>
</protein>
<evidence type="ECO:0000256" key="5">
    <source>
        <dbReference type="SAM" id="Phobius"/>
    </source>
</evidence>
<keyword evidence="3" id="KW-0808">Transferase</keyword>
<dbReference type="Proteomes" id="UP000756346">
    <property type="component" value="Unassembled WGS sequence"/>
</dbReference>
<dbReference type="PANTHER" id="PTHR10730:SF53">
    <property type="entry name" value="GLYCOSYLTRANSFERASE 25 FAMILY MEMBER"/>
    <property type="match status" value="1"/>
</dbReference>
<evidence type="ECO:0000256" key="4">
    <source>
        <dbReference type="SAM" id="MobiDB-lite"/>
    </source>
</evidence>
<feature type="compositionally biased region" description="Low complexity" evidence="4">
    <location>
        <begin position="64"/>
        <end position="74"/>
    </location>
</feature>
<dbReference type="InterPro" id="IPR002654">
    <property type="entry name" value="Glyco_trans_25"/>
</dbReference>
<feature type="compositionally biased region" description="Low complexity" evidence="4">
    <location>
        <begin position="43"/>
        <end position="52"/>
    </location>
</feature>
<keyword evidence="2" id="KW-0328">Glycosyltransferase</keyword>
<organism evidence="7 8">
    <name type="scientific">Microdochium trichocladiopsis</name>
    <dbReference type="NCBI Taxonomy" id="1682393"/>
    <lineage>
        <taxon>Eukaryota</taxon>
        <taxon>Fungi</taxon>
        <taxon>Dikarya</taxon>
        <taxon>Ascomycota</taxon>
        <taxon>Pezizomycotina</taxon>
        <taxon>Sordariomycetes</taxon>
        <taxon>Xylariomycetidae</taxon>
        <taxon>Xylariales</taxon>
        <taxon>Microdochiaceae</taxon>
        <taxon>Microdochium</taxon>
    </lineage>
</organism>
<dbReference type="Pfam" id="PF01755">
    <property type="entry name" value="Glyco_transf_25"/>
    <property type="match status" value="1"/>
</dbReference>
<keyword evidence="5" id="KW-0472">Membrane</keyword>
<dbReference type="EMBL" id="JAGTJQ010000013">
    <property type="protein sequence ID" value="KAH7014203.1"/>
    <property type="molecule type" value="Genomic_DNA"/>
</dbReference>
<sequence>MVQIRGVPGRSLYSVGIVSVFVLISLLTYFFWVPTPPPRAPTRPAAIPNTIPSQPKPAADPVANTNGGTSNGSSSNGGSGGPGLVQQSTGKIIDHIYNRTLGFGDILSVSLPSRTDRRDSMHLQSSLSGFHVTFVDGVNGDDVVDKAIPNTFKHDRMRGSSIGSWRGHMNAIQQIVDRNLASALITEDDLDWDIRIHDQLYDFALSARALIQPLAGTQNQYHDPTFPKPGKNAPETVPDIDFAHLPDTEEPKISPYGDDWDVLWIGHCGMHFPFKDDVHQPKGRVVHKQDETVAMKKYLRNIPQPFTLSDDYPQHTRVVHHAEEGVCTLAYAVSLQGAQKLIYELGLKDVTDQYDILLRFFCNGFRGRKPHRCLTVQPSLFHHFHAKGPKSASSDIDSWNADEFVTEESSDMVRWSVRLNAETLMEGGTVFSDQYPDSVLP</sequence>
<dbReference type="GeneID" id="70185296"/>
<name>A0A9P8XUW9_9PEZI</name>
<evidence type="ECO:0000259" key="6">
    <source>
        <dbReference type="Pfam" id="PF01755"/>
    </source>
</evidence>
<keyword evidence="5" id="KW-0812">Transmembrane</keyword>
<evidence type="ECO:0000313" key="8">
    <source>
        <dbReference type="Proteomes" id="UP000756346"/>
    </source>
</evidence>
<evidence type="ECO:0000256" key="3">
    <source>
        <dbReference type="ARBA" id="ARBA00022679"/>
    </source>
</evidence>
<comment type="caution">
    <text evidence="7">The sequence shown here is derived from an EMBL/GenBank/DDBJ whole genome shotgun (WGS) entry which is preliminary data.</text>
</comment>
<feature type="domain" description="Glycosyl transferase family 25" evidence="6">
    <location>
        <begin position="109"/>
        <end position="195"/>
    </location>
</feature>
<keyword evidence="8" id="KW-1185">Reference proteome</keyword>
<reference evidence="7" key="1">
    <citation type="journal article" date="2021" name="Nat. Commun.">
        <title>Genetic determinants of endophytism in the Arabidopsis root mycobiome.</title>
        <authorList>
            <person name="Mesny F."/>
            <person name="Miyauchi S."/>
            <person name="Thiergart T."/>
            <person name="Pickel B."/>
            <person name="Atanasova L."/>
            <person name="Karlsson M."/>
            <person name="Huettel B."/>
            <person name="Barry K.W."/>
            <person name="Haridas S."/>
            <person name="Chen C."/>
            <person name="Bauer D."/>
            <person name="Andreopoulos W."/>
            <person name="Pangilinan J."/>
            <person name="LaButti K."/>
            <person name="Riley R."/>
            <person name="Lipzen A."/>
            <person name="Clum A."/>
            <person name="Drula E."/>
            <person name="Henrissat B."/>
            <person name="Kohler A."/>
            <person name="Grigoriev I.V."/>
            <person name="Martin F.M."/>
            <person name="Hacquard S."/>
        </authorList>
    </citation>
    <scope>NUCLEOTIDE SEQUENCE</scope>
    <source>
        <strain evidence="7">MPI-CAGE-CH-0230</strain>
    </source>
</reference>
<dbReference type="PANTHER" id="PTHR10730">
    <property type="entry name" value="PROCOLLAGEN-LYSINE,2-OXOGLUTARATE 5-DIOXYGENASE/GLYCOSYLTRANSFERASE 25 FAMILY MEMBER"/>
    <property type="match status" value="1"/>
</dbReference>
<dbReference type="GO" id="GO:0016740">
    <property type="term" value="F:transferase activity"/>
    <property type="evidence" value="ECO:0007669"/>
    <property type="project" value="UniProtKB-KW"/>
</dbReference>
<evidence type="ECO:0000256" key="2">
    <source>
        <dbReference type="ARBA" id="ARBA00022676"/>
    </source>
</evidence>
<dbReference type="InterPro" id="IPR050757">
    <property type="entry name" value="Collagen_mod_GT25"/>
</dbReference>
<comment type="similarity">
    <text evidence="1">Belongs to the glycosyltransferase 25 family.</text>
</comment>
<dbReference type="CDD" id="cd06532">
    <property type="entry name" value="Glyco_transf_25"/>
    <property type="match status" value="1"/>
</dbReference>
<dbReference type="AlphaFoldDB" id="A0A9P8XUW9"/>
<dbReference type="RefSeq" id="XP_046005170.1">
    <property type="nucleotide sequence ID" value="XM_046155750.1"/>
</dbReference>
<proteinExistence type="inferred from homology"/>
<dbReference type="OrthoDB" id="47375at2759"/>
<keyword evidence="5" id="KW-1133">Transmembrane helix</keyword>
<evidence type="ECO:0000256" key="1">
    <source>
        <dbReference type="ARBA" id="ARBA00006721"/>
    </source>
</evidence>
<accession>A0A9P8XUW9</accession>
<feature type="transmembrane region" description="Helical" evidence="5">
    <location>
        <begin position="12"/>
        <end position="32"/>
    </location>
</feature>
<feature type="region of interest" description="Disordered" evidence="4">
    <location>
        <begin position="43"/>
        <end position="85"/>
    </location>
</feature>
<evidence type="ECO:0000313" key="7">
    <source>
        <dbReference type="EMBL" id="KAH7014203.1"/>
    </source>
</evidence>